<keyword evidence="2" id="KW-1185">Reference proteome</keyword>
<name>A0A495II74_9MICO</name>
<dbReference type="OrthoDB" id="5188280at2"/>
<reference evidence="1 2" key="1">
    <citation type="submission" date="2018-10" db="EMBL/GenBank/DDBJ databases">
        <title>Sequencing the genomes of 1000 actinobacteria strains.</title>
        <authorList>
            <person name="Klenk H.-P."/>
        </authorList>
    </citation>
    <scope>NUCLEOTIDE SEQUENCE [LARGE SCALE GENOMIC DNA]</scope>
    <source>
        <strain evidence="1 2">DSM 17894</strain>
    </source>
</reference>
<gene>
    <name evidence="1" type="ORF">C8E83_2546</name>
</gene>
<protein>
    <recommendedName>
        <fullName evidence="3">DNA-directed RNA polymerase subunit beta</fullName>
    </recommendedName>
</protein>
<accession>A0A495II74</accession>
<evidence type="ECO:0000313" key="2">
    <source>
        <dbReference type="Proteomes" id="UP000280008"/>
    </source>
</evidence>
<evidence type="ECO:0008006" key="3">
    <source>
        <dbReference type="Google" id="ProtNLM"/>
    </source>
</evidence>
<dbReference type="EMBL" id="RBKS01000001">
    <property type="protein sequence ID" value="RKR75400.1"/>
    <property type="molecule type" value="Genomic_DNA"/>
</dbReference>
<sequence>MTSRDFHRPAQFGGREFEAFQGGDDPAVMHRVAHESAAALLARVRQDPTPEILDRLVAFTDSHGIDALAELWAGATPHSLPGALWRIYLTRAVIRANPDDITYLFERGVRELSTIDPVVVGAPAPASPEEIVELADTILRGVFDGDFGLALDRGASFCRIAAAGATSVADDVDVVEPDRSSEFTRRGLRFSELAADLSACAGLWRDGSLT</sequence>
<organism evidence="1 2">
    <name type="scientific">Frondihabitans australicus</name>
    <dbReference type="NCBI Taxonomy" id="386892"/>
    <lineage>
        <taxon>Bacteria</taxon>
        <taxon>Bacillati</taxon>
        <taxon>Actinomycetota</taxon>
        <taxon>Actinomycetes</taxon>
        <taxon>Micrococcales</taxon>
        <taxon>Microbacteriaceae</taxon>
        <taxon>Frondihabitans</taxon>
    </lineage>
</organism>
<proteinExistence type="predicted"/>
<dbReference type="RefSeq" id="WP_121370204.1">
    <property type="nucleotide sequence ID" value="NZ_RBKS01000001.1"/>
</dbReference>
<comment type="caution">
    <text evidence="1">The sequence shown here is derived from an EMBL/GenBank/DDBJ whole genome shotgun (WGS) entry which is preliminary data.</text>
</comment>
<dbReference type="Proteomes" id="UP000280008">
    <property type="component" value="Unassembled WGS sequence"/>
</dbReference>
<evidence type="ECO:0000313" key="1">
    <source>
        <dbReference type="EMBL" id="RKR75400.1"/>
    </source>
</evidence>
<dbReference type="AlphaFoldDB" id="A0A495II74"/>